<reference evidence="6" key="1">
    <citation type="submission" date="2014-09" db="EMBL/GenBank/DDBJ databases">
        <title>Genome sequence of the luminous mushroom Mycena chlorophos for searching fungal bioluminescence genes.</title>
        <authorList>
            <person name="Tanaka Y."/>
            <person name="Kasuga D."/>
            <person name="Oba Y."/>
            <person name="Hase S."/>
            <person name="Sato K."/>
            <person name="Oba Y."/>
            <person name="Sakakibara Y."/>
        </authorList>
    </citation>
    <scope>NUCLEOTIDE SEQUENCE</scope>
</reference>
<gene>
    <name evidence="6" type="ORF">MCHLO_10435</name>
</gene>
<evidence type="ECO:0000256" key="4">
    <source>
        <dbReference type="ARBA" id="ARBA00023002"/>
    </source>
</evidence>
<keyword evidence="3" id="KW-0274">FAD</keyword>
<evidence type="ECO:0000313" key="6">
    <source>
        <dbReference type="EMBL" id="GAT53488.1"/>
    </source>
</evidence>
<dbReference type="SUPFAM" id="SSF56176">
    <property type="entry name" value="FAD-binding/transporter-associated domain-like"/>
    <property type="match status" value="1"/>
</dbReference>
<dbReference type="PANTHER" id="PTHR42973:SF17">
    <property type="entry name" value="OXIDASE, PUTATIVE (AFU_ORTHOLOGUE AFUA_6G14340)-RELATED"/>
    <property type="match status" value="1"/>
</dbReference>
<dbReference type="InterPro" id="IPR012951">
    <property type="entry name" value="BBE"/>
</dbReference>
<dbReference type="Gene3D" id="3.40.462.20">
    <property type="match status" value="1"/>
</dbReference>
<evidence type="ECO:0000259" key="5">
    <source>
        <dbReference type="PROSITE" id="PS51387"/>
    </source>
</evidence>
<dbReference type="InterPro" id="IPR036318">
    <property type="entry name" value="FAD-bd_PCMH-like_sf"/>
</dbReference>
<sequence length="482" mass="50990">MGNSTSNLAPASQPGSPLQVCLNAALPSSALSYPQDFMYQTISVDAYNKRIPVIPAAVTTPSTTADISAILKCAVESDVKVQALSGGHSYGNYGLGGVDNAVVVDMKNFQQFSMDNTTWHATIGSGTLLSDVTSRLSDAGGRAIAHGTCPQVGIGGHATIGGLGPLSRQWGAALDHIIEVEVVLANGTVVRANNETNPDVLFAIKGAGASFGVVTEFVFLTHPQPTSVVQYSYTVELGSYTDMWPTFDAWQTAVGNPDLDWKLASELIVLPGSLLITGTYFGTEAEYEATGFEKAVAANATNVAVSTIDNWLGTVAEWAENEALQLIGGTPSYFYSKSLTITPDNLIPKSGIVDLFNYFEYADPDTLIWFAIFDLEGGAVSAVPQNSTAYGHRGALYYLQSYALGLTGLSNTSMAFVEGISSTIQAALPGQNLGAYPGYVDPLLTDGPSEYWTTNLPKLKEIKKAIDPNDLFHNPQSVPVGA</sequence>
<dbReference type="InterPro" id="IPR006093">
    <property type="entry name" value="Oxy_OxRdtase_FAD_BS"/>
</dbReference>
<proteinExistence type="inferred from homology"/>
<dbReference type="PANTHER" id="PTHR42973">
    <property type="entry name" value="BINDING OXIDOREDUCTASE, PUTATIVE (AFU_ORTHOLOGUE AFUA_1G17690)-RELATED"/>
    <property type="match status" value="1"/>
</dbReference>
<dbReference type="Pfam" id="PF01565">
    <property type="entry name" value="FAD_binding_4"/>
    <property type="match status" value="1"/>
</dbReference>
<keyword evidence="2" id="KW-0285">Flavoprotein</keyword>
<dbReference type="EMBL" id="DF848354">
    <property type="protein sequence ID" value="GAT53488.1"/>
    <property type="molecule type" value="Genomic_DNA"/>
</dbReference>
<keyword evidence="7" id="KW-1185">Reference proteome</keyword>
<feature type="domain" description="FAD-binding PCMH-type" evidence="5">
    <location>
        <begin position="51"/>
        <end position="224"/>
    </location>
</feature>
<dbReference type="Gene3D" id="3.30.465.10">
    <property type="match status" value="1"/>
</dbReference>
<evidence type="ECO:0000313" key="7">
    <source>
        <dbReference type="Proteomes" id="UP000815677"/>
    </source>
</evidence>
<dbReference type="InterPro" id="IPR016169">
    <property type="entry name" value="FAD-bd_PCMH_sub2"/>
</dbReference>
<dbReference type="Proteomes" id="UP000815677">
    <property type="component" value="Unassembled WGS sequence"/>
</dbReference>
<dbReference type="PROSITE" id="PS51387">
    <property type="entry name" value="FAD_PCMH"/>
    <property type="match status" value="1"/>
</dbReference>
<dbReference type="Pfam" id="PF08031">
    <property type="entry name" value="BBE"/>
    <property type="match status" value="1"/>
</dbReference>
<dbReference type="InterPro" id="IPR016166">
    <property type="entry name" value="FAD-bd_PCMH"/>
</dbReference>
<name>A0ABQ0LQV8_MYCCL</name>
<dbReference type="PROSITE" id="PS00862">
    <property type="entry name" value="OX2_COVAL_FAD"/>
    <property type="match status" value="1"/>
</dbReference>
<comment type="similarity">
    <text evidence="1">Belongs to the oxygen-dependent FAD-linked oxidoreductase family.</text>
</comment>
<keyword evidence="4" id="KW-0560">Oxidoreductase</keyword>
<evidence type="ECO:0000256" key="1">
    <source>
        <dbReference type="ARBA" id="ARBA00005466"/>
    </source>
</evidence>
<evidence type="ECO:0000256" key="2">
    <source>
        <dbReference type="ARBA" id="ARBA00022630"/>
    </source>
</evidence>
<accession>A0ABQ0LQV8</accession>
<dbReference type="InterPro" id="IPR006094">
    <property type="entry name" value="Oxid_FAD_bind_N"/>
</dbReference>
<organism evidence="6 7">
    <name type="scientific">Mycena chlorophos</name>
    <name type="common">Agaric fungus</name>
    <name type="synonym">Agaricus chlorophos</name>
    <dbReference type="NCBI Taxonomy" id="658473"/>
    <lineage>
        <taxon>Eukaryota</taxon>
        <taxon>Fungi</taxon>
        <taxon>Dikarya</taxon>
        <taxon>Basidiomycota</taxon>
        <taxon>Agaricomycotina</taxon>
        <taxon>Agaricomycetes</taxon>
        <taxon>Agaricomycetidae</taxon>
        <taxon>Agaricales</taxon>
        <taxon>Marasmiineae</taxon>
        <taxon>Mycenaceae</taxon>
        <taxon>Mycena</taxon>
    </lineage>
</organism>
<evidence type="ECO:0000256" key="3">
    <source>
        <dbReference type="ARBA" id="ARBA00022827"/>
    </source>
</evidence>
<protein>
    <submittedName>
        <fullName evidence="6">Reticuline oxidase</fullName>
    </submittedName>
</protein>
<dbReference type="InterPro" id="IPR050416">
    <property type="entry name" value="FAD-linked_Oxidoreductase"/>
</dbReference>